<evidence type="ECO:0000313" key="3">
    <source>
        <dbReference type="Proteomes" id="UP001184230"/>
    </source>
</evidence>
<dbReference type="Pfam" id="PF12680">
    <property type="entry name" value="SnoaL_2"/>
    <property type="match status" value="1"/>
</dbReference>
<accession>A0ABU1N8X8</accession>
<name>A0ABU1N8X8_9BURK</name>
<keyword evidence="3" id="KW-1185">Reference proteome</keyword>
<feature type="domain" description="SnoaL-like" evidence="1">
    <location>
        <begin position="7"/>
        <end position="112"/>
    </location>
</feature>
<reference evidence="2 3" key="1">
    <citation type="submission" date="2023-07" db="EMBL/GenBank/DDBJ databases">
        <title>Sorghum-associated microbial communities from plants grown in Nebraska, USA.</title>
        <authorList>
            <person name="Schachtman D."/>
        </authorList>
    </citation>
    <scope>NUCLEOTIDE SEQUENCE [LARGE SCALE GENOMIC DNA]</scope>
    <source>
        <strain evidence="2 3">DS1781</strain>
    </source>
</reference>
<evidence type="ECO:0000259" key="1">
    <source>
        <dbReference type="Pfam" id="PF12680"/>
    </source>
</evidence>
<evidence type="ECO:0000313" key="2">
    <source>
        <dbReference type="EMBL" id="MDR6534906.1"/>
    </source>
</evidence>
<dbReference type="Gene3D" id="3.10.450.50">
    <property type="match status" value="1"/>
</dbReference>
<gene>
    <name evidence="2" type="ORF">J2739_000666</name>
</gene>
<dbReference type="InterPro" id="IPR037401">
    <property type="entry name" value="SnoaL-like"/>
</dbReference>
<proteinExistence type="predicted"/>
<dbReference type="RefSeq" id="WP_309898476.1">
    <property type="nucleotide sequence ID" value="NZ_JAVDRF010000001.1"/>
</dbReference>
<dbReference type="Proteomes" id="UP001184230">
    <property type="component" value="Unassembled WGS sequence"/>
</dbReference>
<protein>
    <recommendedName>
        <fullName evidence="1">SnoaL-like domain-containing protein</fullName>
    </recommendedName>
</protein>
<dbReference type="InterPro" id="IPR032710">
    <property type="entry name" value="NTF2-like_dom_sf"/>
</dbReference>
<comment type="caution">
    <text evidence="2">The sequence shown here is derived from an EMBL/GenBank/DDBJ whole genome shotgun (WGS) entry which is preliminary data.</text>
</comment>
<dbReference type="EMBL" id="JAVDRF010000001">
    <property type="protein sequence ID" value="MDR6534906.1"/>
    <property type="molecule type" value="Genomic_DNA"/>
</dbReference>
<dbReference type="SUPFAM" id="SSF54427">
    <property type="entry name" value="NTF2-like"/>
    <property type="match status" value="1"/>
</dbReference>
<organism evidence="2 3">
    <name type="scientific">Variovorax soli</name>
    <dbReference type="NCBI Taxonomy" id="376815"/>
    <lineage>
        <taxon>Bacteria</taxon>
        <taxon>Pseudomonadati</taxon>
        <taxon>Pseudomonadota</taxon>
        <taxon>Betaproteobacteria</taxon>
        <taxon>Burkholderiales</taxon>
        <taxon>Comamonadaceae</taxon>
        <taxon>Variovorax</taxon>
    </lineage>
</organism>
<sequence length="161" mass="18091">MRNEDTIQRLYEAFARLDGGTMAACYAPEARFDDEAFSLKSGREVGAMWKMLCEATRAKGADVWKLSWRDIRADGATGRAHWDAHYRFSTTGRIVDNAVDSEFAFTPEGLIATQRDRFDFWAWSRQALGPPGVLMGWTPMLKNKVRAGAAENLAAYMARTT</sequence>